<dbReference type="Proteomes" id="UP000076079">
    <property type="component" value="Chromosome"/>
</dbReference>
<evidence type="ECO:0000313" key="2">
    <source>
        <dbReference type="Proteomes" id="UP000076079"/>
    </source>
</evidence>
<name>A0A143PUR5_LUTPR</name>
<gene>
    <name evidence="1" type="ORF">LuPra_05605</name>
</gene>
<reference evidence="1 2" key="1">
    <citation type="journal article" date="2016" name="Genome Announc.">
        <title>First Complete Genome Sequence of a Subdivision 6 Acidobacterium Strain.</title>
        <authorList>
            <person name="Huang S."/>
            <person name="Vieira S."/>
            <person name="Bunk B."/>
            <person name="Riedel T."/>
            <person name="Sproer C."/>
            <person name="Overmann J."/>
        </authorList>
    </citation>
    <scope>NUCLEOTIDE SEQUENCE [LARGE SCALE GENOMIC DNA]</scope>
    <source>
        <strain evidence="2">DSM 100886 HEG_-6_39</strain>
    </source>
</reference>
<evidence type="ECO:0008006" key="3">
    <source>
        <dbReference type="Google" id="ProtNLM"/>
    </source>
</evidence>
<dbReference type="KEGG" id="abac:LuPra_05605"/>
<proteinExistence type="predicted"/>
<dbReference type="EMBL" id="CP015136">
    <property type="protein sequence ID" value="AMY12332.1"/>
    <property type="molecule type" value="Genomic_DNA"/>
</dbReference>
<organism evidence="1 2">
    <name type="scientific">Luteitalea pratensis</name>
    <dbReference type="NCBI Taxonomy" id="1855912"/>
    <lineage>
        <taxon>Bacteria</taxon>
        <taxon>Pseudomonadati</taxon>
        <taxon>Acidobacteriota</taxon>
        <taxon>Vicinamibacteria</taxon>
        <taxon>Vicinamibacterales</taxon>
        <taxon>Vicinamibacteraceae</taxon>
        <taxon>Luteitalea</taxon>
    </lineage>
</organism>
<dbReference type="AlphaFoldDB" id="A0A143PUR5"/>
<dbReference type="STRING" id="1855912.LuPra_05605"/>
<dbReference type="RefSeq" id="WP_162472849.1">
    <property type="nucleotide sequence ID" value="NZ_CP015136.1"/>
</dbReference>
<keyword evidence="2" id="KW-1185">Reference proteome</keyword>
<sequence>MALPPAFAASALYDSLLQSALKRFLARATLELEASLTDSSISTLSMQPTDDPCELVLCWFGTRHILHVPRAQPFTAHELRVARAIGEVLSARYQSILDPSVLATRADLFQGLIEDRYVGAFLDRRPYRAGTERNRADRLANCIEVLRVAALSSYESHAISSGVLVLGDDAPHPRHQAARSYGQPLTAVKSFYRLCDGVRTVFLIGEDGLLLDIIDITHRAREIHPMMAITSPCPSAYRQHAAATLGTRDTCIVLSPSHEIKVFAEGALVFTFRNAEWHLLDVEAKYVQWLQAVGSRPIAEKLFQCALDMADARQGALLVVLRDAGAAGSLVAPIDRLDRPAPARGDSEGLRRPLHYLLRGRTLADVDETVLMALASLDGATVVDTRGCLIAAGAILMHPHGEGTDAWVSEGARTTAAQTAGRFGAVLKVSTDGMITCYDDRSLWNI</sequence>
<protein>
    <recommendedName>
        <fullName evidence="3">DAC domain-containing protein</fullName>
    </recommendedName>
</protein>
<reference evidence="2" key="2">
    <citation type="submission" date="2016-04" db="EMBL/GenBank/DDBJ databases">
        <title>First Complete Genome Sequence of a Subdivision 6 Acidobacterium.</title>
        <authorList>
            <person name="Huang S."/>
            <person name="Vieira S."/>
            <person name="Bunk B."/>
            <person name="Riedel T."/>
            <person name="Sproeer C."/>
            <person name="Overmann J."/>
        </authorList>
    </citation>
    <scope>NUCLEOTIDE SEQUENCE [LARGE SCALE GENOMIC DNA]</scope>
    <source>
        <strain evidence="2">DSM 100886 HEG_-6_39</strain>
    </source>
</reference>
<accession>A0A143PUR5</accession>
<evidence type="ECO:0000313" key="1">
    <source>
        <dbReference type="EMBL" id="AMY12332.1"/>
    </source>
</evidence>